<feature type="transmembrane region" description="Helical" evidence="5">
    <location>
        <begin position="139"/>
        <end position="163"/>
    </location>
</feature>
<name>A0ABN2VWI7_9ACTN</name>
<dbReference type="InterPro" id="IPR043504">
    <property type="entry name" value="Peptidase_S1_PA_chymotrypsin"/>
</dbReference>
<feature type="compositionally biased region" description="Low complexity" evidence="4">
    <location>
        <begin position="109"/>
        <end position="127"/>
    </location>
</feature>
<dbReference type="SUPFAM" id="SSF50156">
    <property type="entry name" value="PDZ domain-like"/>
    <property type="match status" value="1"/>
</dbReference>
<dbReference type="Gene3D" id="2.40.10.10">
    <property type="entry name" value="Trypsin-like serine proteases"/>
    <property type="match status" value="2"/>
</dbReference>
<keyword evidence="3" id="KW-0378">Hydrolase</keyword>
<protein>
    <recommendedName>
        <fullName evidence="6">PDZ domain-containing protein</fullName>
    </recommendedName>
</protein>
<dbReference type="EMBL" id="BAAAPY010000002">
    <property type="protein sequence ID" value="GAA2073120.1"/>
    <property type="molecule type" value="Genomic_DNA"/>
</dbReference>
<evidence type="ECO:0000256" key="5">
    <source>
        <dbReference type="SAM" id="Phobius"/>
    </source>
</evidence>
<evidence type="ECO:0000256" key="2">
    <source>
        <dbReference type="ARBA" id="ARBA00022670"/>
    </source>
</evidence>
<organism evidence="7 8">
    <name type="scientific">Aeromicrobium halocynthiae</name>
    <dbReference type="NCBI Taxonomy" id="560557"/>
    <lineage>
        <taxon>Bacteria</taxon>
        <taxon>Bacillati</taxon>
        <taxon>Actinomycetota</taxon>
        <taxon>Actinomycetes</taxon>
        <taxon>Propionibacteriales</taxon>
        <taxon>Nocardioidaceae</taxon>
        <taxon>Aeromicrobium</taxon>
    </lineage>
</organism>
<dbReference type="PANTHER" id="PTHR43343">
    <property type="entry name" value="PEPTIDASE S12"/>
    <property type="match status" value="1"/>
</dbReference>
<keyword evidence="2" id="KW-0645">Protease</keyword>
<dbReference type="SUPFAM" id="SSF50494">
    <property type="entry name" value="Trypsin-like serine proteases"/>
    <property type="match status" value="1"/>
</dbReference>
<keyword evidence="5" id="KW-0472">Membrane</keyword>
<evidence type="ECO:0000313" key="8">
    <source>
        <dbReference type="Proteomes" id="UP001501480"/>
    </source>
</evidence>
<evidence type="ECO:0000259" key="6">
    <source>
        <dbReference type="PROSITE" id="PS50106"/>
    </source>
</evidence>
<feature type="domain" description="PDZ" evidence="6">
    <location>
        <begin position="381"/>
        <end position="478"/>
    </location>
</feature>
<dbReference type="CDD" id="cd06779">
    <property type="entry name" value="cpPDZ_Deg_HtrA-like"/>
    <property type="match status" value="1"/>
</dbReference>
<gene>
    <name evidence="7" type="ORF">GCM10009821_09200</name>
</gene>
<dbReference type="InterPro" id="IPR001940">
    <property type="entry name" value="Peptidase_S1C"/>
</dbReference>
<dbReference type="SMART" id="SM00228">
    <property type="entry name" value="PDZ"/>
    <property type="match status" value="1"/>
</dbReference>
<evidence type="ECO:0000256" key="3">
    <source>
        <dbReference type="ARBA" id="ARBA00022801"/>
    </source>
</evidence>
<keyword evidence="8" id="KW-1185">Reference proteome</keyword>
<sequence length="495" mass="49122">MSNENDPFASDPYVPPHRRSDAGAEQGPDASTSAGPDDAEPTVPVPPAGQPEHTTELPRDAVPSDPTPHDSARQDASHDDGTFHRFEDDAAPRREHAPPVAEHPVPTAAAAGAGAAGAGWAVQQAPPARRPRKRRGRRLAGALAVVLLAGAAGFGGAALYGALDDDGPVTVSSLQGEVDAEPAATGQIERVAEAVLPSVTQINVAGAGAAGSGTGIIISDDGEILTNNHVIEAAADGGTITVAFNDGTNGEATILGRDPKTDLAVIKVDGVSGLTPATLGSSASLTVGQEVVAIGSPFGLESTVTSGIVSALNRPVASSDGTGGGSTVFPAVQTDAAINPGNSGGPLVDLQGRVVGINSAIRSGGSAPGEAGSIGLGFAIPVDLARSVAGQLRAGETVEHAQIGVTVRPAVDNDEITGIGAEVVEVNPGSAGADAGLQEGDVITSINDVPVGSSNALVAAIRGYRPGDEVTLSFLRGGERQEVSVTLDSDGGNTA</sequence>
<comment type="caution">
    <text evidence="7">The sequence shown here is derived from an EMBL/GenBank/DDBJ whole genome shotgun (WGS) entry which is preliminary data.</text>
</comment>
<dbReference type="InterPro" id="IPR036034">
    <property type="entry name" value="PDZ_sf"/>
</dbReference>
<evidence type="ECO:0000256" key="4">
    <source>
        <dbReference type="SAM" id="MobiDB-lite"/>
    </source>
</evidence>
<accession>A0ABN2VWI7</accession>
<dbReference type="InterPro" id="IPR009003">
    <property type="entry name" value="Peptidase_S1_PA"/>
</dbReference>
<dbReference type="Proteomes" id="UP001501480">
    <property type="component" value="Unassembled WGS sequence"/>
</dbReference>
<feature type="region of interest" description="Disordered" evidence="4">
    <location>
        <begin position="1"/>
        <end position="85"/>
    </location>
</feature>
<keyword evidence="5" id="KW-0812">Transmembrane</keyword>
<reference evidence="7 8" key="1">
    <citation type="journal article" date="2019" name="Int. J. Syst. Evol. Microbiol.">
        <title>The Global Catalogue of Microorganisms (GCM) 10K type strain sequencing project: providing services to taxonomists for standard genome sequencing and annotation.</title>
        <authorList>
            <consortium name="The Broad Institute Genomics Platform"/>
            <consortium name="The Broad Institute Genome Sequencing Center for Infectious Disease"/>
            <person name="Wu L."/>
            <person name="Ma J."/>
        </authorList>
    </citation>
    <scope>NUCLEOTIDE SEQUENCE [LARGE SCALE GENOMIC DNA]</scope>
    <source>
        <strain evidence="7 8">JCM 15749</strain>
    </source>
</reference>
<dbReference type="PANTHER" id="PTHR43343:SF3">
    <property type="entry name" value="PROTEASE DO-LIKE 8, CHLOROPLASTIC"/>
    <property type="match status" value="1"/>
</dbReference>
<feature type="compositionally biased region" description="Basic and acidic residues" evidence="4">
    <location>
        <begin position="67"/>
        <end position="85"/>
    </location>
</feature>
<dbReference type="InterPro" id="IPR051201">
    <property type="entry name" value="Chloro_Bact_Ser_Proteases"/>
</dbReference>
<comment type="similarity">
    <text evidence="1">Belongs to the peptidase S1C family.</text>
</comment>
<dbReference type="Gene3D" id="2.30.42.10">
    <property type="match status" value="1"/>
</dbReference>
<dbReference type="PROSITE" id="PS50106">
    <property type="entry name" value="PDZ"/>
    <property type="match status" value="1"/>
</dbReference>
<dbReference type="Pfam" id="PF13180">
    <property type="entry name" value="PDZ_2"/>
    <property type="match status" value="1"/>
</dbReference>
<evidence type="ECO:0000256" key="1">
    <source>
        <dbReference type="ARBA" id="ARBA00010541"/>
    </source>
</evidence>
<dbReference type="Pfam" id="PF13365">
    <property type="entry name" value="Trypsin_2"/>
    <property type="match status" value="1"/>
</dbReference>
<dbReference type="PRINTS" id="PR00834">
    <property type="entry name" value="PROTEASES2C"/>
</dbReference>
<evidence type="ECO:0000313" key="7">
    <source>
        <dbReference type="EMBL" id="GAA2073120.1"/>
    </source>
</evidence>
<feature type="region of interest" description="Disordered" evidence="4">
    <location>
        <begin position="109"/>
        <end position="136"/>
    </location>
</feature>
<dbReference type="InterPro" id="IPR001478">
    <property type="entry name" value="PDZ"/>
</dbReference>
<keyword evidence="5" id="KW-1133">Transmembrane helix</keyword>
<dbReference type="RefSeq" id="WP_344325042.1">
    <property type="nucleotide sequence ID" value="NZ_BAAAPY010000002.1"/>
</dbReference>
<proteinExistence type="inferred from homology"/>